<dbReference type="GO" id="GO:0004065">
    <property type="term" value="F:arylsulfatase activity"/>
    <property type="evidence" value="ECO:0007669"/>
    <property type="project" value="TreeGrafter"/>
</dbReference>
<proteinExistence type="inferred from homology"/>
<dbReference type="HOGENOM" id="CLU_027191_0_0_0"/>
<feature type="signal peptide" evidence="4">
    <location>
        <begin position="1"/>
        <end position="25"/>
    </location>
</feature>
<dbReference type="OrthoDB" id="176674at2"/>
<dbReference type="PANTHER" id="PTHR42693:SF53">
    <property type="entry name" value="ENDO-4-O-SULFATASE"/>
    <property type="match status" value="1"/>
</dbReference>
<keyword evidence="4" id="KW-0732">Signal</keyword>
<dbReference type="InterPro" id="IPR017850">
    <property type="entry name" value="Alkaline_phosphatase_core_sf"/>
</dbReference>
<dbReference type="Pfam" id="PF00884">
    <property type="entry name" value="Sulfatase"/>
    <property type="match status" value="1"/>
</dbReference>
<evidence type="ECO:0000256" key="4">
    <source>
        <dbReference type="SAM" id="SignalP"/>
    </source>
</evidence>
<dbReference type="InterPro" id="IPR000917">
    <property type="entry name" value="Sulfatase_N"/>
</dbReference>
<accession>D5EN52</accession>
<organism evidence="6 7">
    <name type="scientific">Coraliomargarita akajimensis (strain DSM 45221 / IAM 15411 / JCM 23193 / KCTC 12865 / 04OKA010-24)</name>
    <dbReference type="NCBI Taxonomy" id="583355"/>
    <lineage>
        <taxon>Bacteria</taxon>
        <taxon>Pseudomonadati</taxon>
        <taxon>Verrucomicrobiota</taxon>
        <taxon>Opitutia</taxon>
        <taxon>Puniceicoccales</taxon>
        <taxon>Coraliomargaritaceae</taxon>
        <taxon>Coraliomargarita</taxon>
    </lineage>
</organism>
<dbReference type="EMBL" id="CP001998">
    <property type="protein sequence ID" value="ADE53487.1"/>
    <property type="molecule type" value="Genomic_DNA"/>
</dbReference>
<dbReference type="AlphaFoldDB" id="D5EN52"/>
<dbReference type="Proteomes" id="UP000000925">
    <property type="component" value="Chromosome"/>
</dbReference>
<evidence type="ECO:0000256" key="1">
    <source>
        <dbReference type="ARBA" id="ARBA00008779"/>
    </source>
</evidence>
<protein>
    <submittedName>
        <fullName evidence="6">Sulfatase</fullName>
    </submittedName>
</protein>
<dbReference type="KEGG" id="caa:Caka_0462"/>
<keyword evidence="2" id="KW-0378">Hydrolase</keyword>
<dbReference type="SUPFAM" id="SSF53649">
    <property type="entry name" value="Alkaline phosphatase-like"/>
    <property type="match status" value="1"/>
</dbReference>
<keyword evidence="7" id="KW-1185">Reference proteome</keyword>
<comment type="similarity">
    <text evidence="1">Belongs to the sulfatase family.</text>
</comment>
<dbReference type="RefSeq" id="WP_013042212.1">
    <property type="nucleotide sequence ID" value="NC_014008.1"/>
</dbReference>
<evidence type="ECO:0000256" key="3">
    <source>
        <dbReference type="SAM" id="MobiDB-lite"/>
    </source>
</evidence>
<evidence type="ECO:0000313" key="6">
    <source>
        <dbReference type="EMBL" id="ADE53487.1"/>
    </source>
</evidence>
<gene>
    <name evidence="6" type="ordered locus">Caka_0462</name>
</gene>
<dbReference type="STRING" id="583355.Caka_0462"/>
<dbReference type="eggNOG" id="COG3119">
    <property type="taxonomic scope" value="Bacteria"/>
</dbReference>
<dbReference type="InterPro" id="IPR050738">
    <property type="entry name" value="Sulfatase"/>
</dbReference>
<evidence type="ECO:0000256" key="2">
    <source>
        <dbReference type="ARBA" id="ARBA00022801"/>
    </source>
</evidence>
<name>D5EN52_CORAD</name>
<feature type="region of interest" description="Disordered" evidence="3">
    <location>
        <begin position="521"/>
        <end position="546"/>
    </location>
</feature>
<dbReference type="PANTHER" id="PTHR42693">
    <property type="entry name" value="ARYLSULFATASE FAMILY MEMBER"/>
    <property type="match status" value="1"/>
</dbReference>
<sequence length="546" mass="62671">MIPSPKRTICALLLGCFALQSLIHAKTDKPNIILVFADDISARELPVYGSTVWSPPVGGDTSDIRYRAKTPVLDSLAEKGAWVTTTWAATVCNPSRAMMMTGRYAHIHKWWTNKDCGEILRPNGRYEKWPLYESSPLQIGHVAQKGGYATYWAGKTQMAGDLKQYGFDEGCFTPGGLQDKDNPYTDFKHEYRKVNGKRVLVNVDTGREESTYMQHGWYWYPHVRLMNHPSKPGEFQWWPNDAESEKNFGLHTYGPDVEQAFIFEFMERKHQEGQPFFIYHCSHLGHDAFDWFIPDSPSKWPGTPVVEWDGKAYERTTPKITGDEGVYHLHGTVTESGVHKHVEYLDYQMWRYQQKLEAMGIADNTIVIFTADNGTSGYGKHQSERQKGTHVPLIIYAPGMTKAGEQDILVNLSDFLPTIADIVGYKIPEDYEHNGESLWPYLMTDKNEHRDWIYAHRGAEQLIRSQHLMMDGPGNWWDVRSLPEDLISYPKIHNWKNALELHRSERERLMAIMEPFDLHAVEHDAPGTPPNPNAAYLQKKSKNKKK</sequence>
<evidence type="ECO:0000259" key="5">
    <source>
        <dbReference type="Pfam" id="PF00884"/>
    </source>
</evidence>
<dbReference type="Gene3D" id="3.40.720.10">
    <property type="entry name" value="Alkaline Phosphatase, subunit A"/>
    <property type="match status" value="1"/>
</dbReference>
<feature type="chain" id="PRO_5003071605" evidence="4">
    <location>
        <begin position="26"/>
        <end position="546"/>
    </location>
</feature>
<evidence type="ECO:0000313" key="7">
    <source>
        <dbReference type="Proteomes" id="UP000000925"/>
    </source>
</evidence>
<reference evidence="6 7" key="1">
    <citation type="journal article" date="2010" name="Stand. Genomic Sci.">
        <title>Complete genome sequence of Coraliomargarita akajimensis type strain (04OKA010-24).</title>
        <authorList>
            <person name="Mavromatis K."/>
            <person name="Abt B."/>
            <person name="Brambilla E."/>
            <person name="Lapidus A."/>
            <person name="Copeland A."/>
            <person name="Deshpande S."/>
            <person name="Nolan M."/>
            <person name="Lucas S."/>
            <person name="Tice H."/>
            <person name="Cheng J.F."/>
            <person name="Han C."/>
            <person name="Detter J.C."/>
            <person name="Woyke T."/>
            <person name="Goodwin L."/>
            <person name="Pitluck S."/>
            <person name="Held B."/>
            <person name="Brettin T."/>
            <person name="Tapia R."/>
            <person name="Ivanova N."/>
            <person name="Mikhailova N."/>
            <person name="Pati A."/>
            <person name="Liolios K."/>
            <person name="Chen A."/>
            <person name="Palaniappan K."/>
            <person name="Land M."/>
            <person name="Hauser L."/>
            <person name="Chang Y.J."/>
            <person name="Jeffries C.D."/>
            <person name="Rohde M."/>
            <person name="Goker M."/>
            <person name="Bristow J."/>
            <person name="Eisen J.A."/>
            <person name="Markowitz V."/>
            <person name="Hugenholtz P."/>
            <person name="Klenk H.P."/>
            <person name="Kyrpides N.C."/>
        </authorList>
    </citation>
    <scope>NUCLEOTIDE SEQUENCE [LARGE SCALE GENOMIC DNA]</scope>
    <source>
        <strain evidence="7">DSM 45221 / IAM 15411 / JCM 23193 / KCTC 12865</strain>
    </source>
</reference>
<feature type="domain" description="Sulfatase N-terminal" evidence="5">
    <location>
        <begin position="30"/>
        <end position="425"/>
    </location>
</feature>